<dbReference type="PANTHER" id="PTHR48081">
    <property type="entry name" value="AB HYDROLASE SUPERFAMILY PROTEIN C4A8.06C"/>
    <property type="match status" value="1"/>
</dbReference>
<dbReference type="InterPro" id="IPR049492">
    <property type="entry name" value="BD-FAE-like_dom"/>
</dbReference>
<evidence type="ECO:0000256" key="1">
    <source>
        <dbReference type="ARBA" id="ARBA00022801"/>
    </source>
</evidence>
<dbReference type="OrthoDB" id="9771666at2"/>
<dbReference type="SUPFAM" id="SSF53474">
    <property type="entry name" value="alpha/beta-Hydrolases"/>
    <property type="match status" value="1"/>
</dbReference>
<dbReference type="GO" id="GO:0016787">
    <property type="term" value="F:hydrolase activity"/>
    <property type="evidence" value="ECO:0007669"/>
    <property type="project" value="UniProtKB-KW"/>
</dbReference>
<proteinExistence type="predicted"/>
<dbReference type="Proteomes" id="UP000325161">
    <property type="component" value="Chromosome"/>
</dbReference>
<protein>
    <submittedName>
        <fullName evidence="3">Alpha/beta hydrolase</fullName>
    </submittedName>
</protein>
<organism evidence="3 4">
    <name type="scientific">Pigmentiphaga aceris</name>
    <dbReference type="NCBI Taxonomy" id="1940612"/>
    <lineage>
        <taxon>Bacteria</taxon>
        <taxon>Pseudomonadati</taxon>
        <taxon>Pseudomonadota</taxon>
        <taxon>Betaproteobacteria</taxon>
        <taxon>Burkholderiales</taxon>
        <taxon>Alcaligenaceae</taxon>
        <taxon>Pigmentiphaga</taxon>
    </lineage>
</organism>
<dbReference type="AlphaFoldDB" id="A0A5C0B4Z6"/>
<dbReference type="InterPro" id="IPR050300">
    <property type="entry name" value="GDXG_lipolytic_enzyme"/>
</dbReference>
<dbReference type="PANTHER" id="PTHR48081:SF33">
    <property type="entry name" value="KYNURENINE FORMAMIDASE"/>
    <property type="match status" value="1"/>
</dbReference>
<reference evidence="3 4" key="1">
    <citation type="submission" date="2019-08" db="EMBL/GenBank/DDBJ databases">
        <title>Amphibian skin-associated Pigmentiphaga: genome sequence and occurrence across geography and hosts.</title>
        <authorList>
            <person name="Bletz M.C."/>
            <person name="Bunk B."/>
            <person name="Sproeer C."/>
            <person name="Biwer P."/>
            <person name="Reiter S."/>
            <person name="Rabemananjara F.C.E."/>
            <person name="Schulz S."/>
            <person name="Overmann J."/>
            <person name="Vences M."/>
        </authorList>
    </citation>
    <scope>NUCLEOTIDE SEQUENCE [LARGE SCALE GENOMIC DNA]</scope>
    <source>
        <strain evidence="3 4">Mada1488</strain>
    </source>
</reference>
<keyword evidence="1 3" id="KW-0378">Hydrolase</keyword>
<evidence type="ECO:0000259" key="2">
    <source>
        <dbReference type="Pfam" id="PF20434"/>
    </source>
</evidence>
<sequence length="273" mass="29929">MTTPAVYQGMDRATLDAAYDNTRAVADSATLLADFERRSTDMRARPDARLDMRYGPAPRQRIDYFPASRPGPLLIFIHGGYWQMRAKETFSFLAAGPNAHGIHVAMIGYTLAPDTNMAGIVAEVRAGIRWLREHASAFGADVDKMVVSGWSAGGHLAAMCLDEDGICGGVAISGIFDLEPIRHCYLNEKLQLSQQDIDDFSPLTLPCVPKPLSICVGQAELLALQRQSLAFSRARHDYPGDTVLLPGHNHFSILYELSRADGALTMQVRALLR</sequence>
<dbReference type="Pfam" id="PF20434">
    <property type="entry name" value="BD-FAE"/>
    <property type="match status" value="1"/>
</dbReference>
<keyword evidence="4" id="KW-1185">Reference proteome</keyword>
<gene>
    <name evidence="3" type="ORF">FXN63_05895</name>
</gene>
<accession>A0A5C0B4Z6</accession>
<dbReference type="KEGG" id="pacr:FXN63_05895"/>
<dbReference type="EMBL" id="CP043046">
    <property type="protein sequence ID" value="QEI09144.1"/>
    <property type="molecule type" value="Genomic_DNA"/>
</dbReference>
<dbReference type="InterPro" id="IPR029058">
    <property type="entry name" value="AB_hydrolase_fold"/>
</dbReference>
<dbReference type="Gene3D" id="3.40.50.1820">
    <property type="entry name" value="alpha/beta hydrolase"/>
    <property type="match status" value="1"/>
</dbReference>
<feature type="domain" description="BD-FAE-like" evidence="2">
    <location>
        <begin position="68"/>
        <end position="159"/>
    </location>
</feature>
<name>A0A5C0B4Z6_9BURK</name>
<evidence type="ECO:0000313" key="3">
    <source>
        <dbReference type="EMBL" id="QEI09144.1"/>
    </source>
</evidence>
<evidence type="ECO:0000313" key="4">
    <source>
        <dbReference type="Proteomes" id="UP000325161"/>
    </source>
</evidence>